<protein>
    <submittedName>
        <fullName evidence="3">Uncharacterized protein</fullName>
    </submittedName>
</protein>
<name>A0A7U9HC55_STRLI</name>
<dbReference type="EMBL" id="CM001889">
    <property type="protein sequence ID" value="EOY48498.1"/>
    <property type="molecule type" value="Genomic_DNA"/>
</dbReference>
<feature type="transmembrane region" description="Helical" evidence="2">
    <location>
        <begin position="111"/>
        <end position="130"/>
    </location>
</feature>
<organism evidence="3 4">
    <name type="scientific">Streptomyces lividans 1326</name>
    <dbReference type="NCBI Taxonomy" id="1200984"/>
    <lineage>
        <taxon>Bacteria</taxon>
        <taxon>Bacillati</taxon>
        <taxon>Actinomycetota</taxon>
        <taxon>Actinomycetes</taxon>
        <taxon>Kitasatosporales</taxon>
        <taxon>Streptomycetaceae</taxon>
        <taxon>Streptomyces</taxon>
    </lineage>
</organism>
<feature type="transmembrane region" description="Helical" evidence="2">
    <location>
        <begin position="72"/>
        <end position="91"/>
    </location>
</feature>
<evidence type="ECO:0000313" key="3">
    <source>
        <dbReference type="EMBL" id="EOY48498.1"/>
    </source>
</evidence>
<keyword evidence="2" id="KW-0472">Membrane</keyword>
<feature type="compositionally biased region" description="Basic and acidic residues" evidence="1">
    <location>
        <begin position="53"/>
        <end position="64"/>
    </location>
</feature>
<reference evidence="4" key="1">
    <citation type="journal article" date="2013" name="Genome Biol. Evol.">
        <title>The genome sequence of Streptomyces lividans 66 reveals a novel tRNA-dependent peptide biosynthetic system within a metal-related genomic island.</title>
        <authorList>
            <person name="Cruz-Morales P."/>
            <person name="Vijgenboom E."/>
            <person name="Iruegas-Bocardo F."/>
            <person name="Girard G."/>
            <person name="Yanez-Guerra L.A."/>
            <person name="Ramos-Aboites H.E."/>
            <person name="Pernodet J.L."/>
            <person name="Anne J."/>
            <person name="van Wezel G.P."/>
            <person name="Barona-Gomez F."/>
        </authorList>
    </citation>
    <scope>NUCLEOTIDE SEQUENCE [LARGE SCALE GENOMIC DNA]</scope>
    <source>
        <strain evidence="4">1326</strain>
    </source>
</reference>
<evidence type="ECO:0000256" key="1">
    <source>
        <dbReference type="SAM" id="MobiDB-lite"/>
    </source>
</evidence>
<keyword evidence="2" id="KW-1133">Transmembrane helix</keyword>
<keyword evidence="2" id="KW-0812">Transmembrane</keyword>
<feature type="region of interest" description="Disordered" evidence="1">
    <location>
        <begin position="1"/>
        <end position="66"/>
    </location>
</feature>
<gene>
    <name evidence="3" type="ORF">SLI_3785</name>
</gene>
<sequence length="132" mass="13648">MGARTHFFSRVRPRRPPHPVYGGRPRATAPGGSVGSPFTSGSPARRPCVTASRRLDTRGLEKRGTGTMESGPAIFAGVVFALFGAGLLVWTTTRVRHGRPVALGVSPVASATVASVAAVVALGLGAWCLTQV</sequence>
<proteinExistence type="predicted"/>
<dbReference type="Proteomes" id="UP000014062">
    <property type="component" value="Chromosome"/>
</dbReference>
<evidence type="ECO:0000313" key="4">
    <source>
        <dbReference type="Proteomes" id="UP000014062"/>
    </source>
</evidence>
<evidence type="ECO:0000256" key="2">
    <source>
        <dbReference type="SAM" id="Phobius"/>
    </source>
</evidence>
<feature type="compositionally biased region" description="Basic residues" evidence="1">
    <location>
        <begin position="7"/>
        <end position="17"/>
    </location>
</feature>
<dbReference type="AlphaFoldDB" id="A0A7U9HC55"/>
<accession>A0A7U9HC55</accession>